<dbReference type="RefSeq" id="WP_344190735.1">
    <property type="nucleotide sequence ID" value="NZ_BAAAND010000004.1"/>
</dbReference>
<accession>A0ABN2DMW9</accession>
<evidence type="ECO:0000313" key="7">
    <source>
        <dbReference type="Proteomes" id="UP001500190"/>
    </source>
</evidence>
<comment type="similarity">
    <text evidence="1">Belongs to the LysR transcriptional regulatory family.</text>
</comment>
<gene>
    <name evidence="6" type="ORF">GCM10009742_27010</name>
</gene>
<dbReference type="SUPFAM" id="SSF53850">
    <property type="entry name" value="Periplasmic binding protein-like II"/>
    <property type="match status" value="1"/>
</dbReference>
<sequence length="163" mass="17298">MRVAAYPSALATVVPAAVAVLKTSHPDVDVKLVDAEPSEAVALVESGEVDVAVAFTYHDDYEVGAGLTWRPTGTERVRLVLPPRYAGSRRPVALGDLGREPWIVGCSRCRAHLADVCRQAGFDPIEHHATDDYVVGQSLVAAGLGVMLREPGGDRGYDGHAPT</sequence>
<keyword evidence="4" id="KW-0804">Transcription</keyword>
<evidence type="ECO:0000256" key="4">
    <source>
        <dbReference type="ARBA" id="ARBA00023163"/>
    </source>
</evidence>
<protein>
    <recommendedName>
        <fullName evidence="5">LysR substrate-binding domain-containing protein</fullName>
    </recommendedName>
</protein>
<keyword evidence="2" id="KW-0805">Transcription regulation</keyword>
<reference evidence="6 7" key="1">
    <citation type="journal article" date="2019" name="Int. J. Syst. Evol. Microbiol.">
        <title>The Global Catalogue of Microorganisms (GCM) 10K type strain sequencing project: providing services to taxonomists for standard genome sequencing and annotation.</title>
        <authorList>
            <consortium name="The Broad Institute Genomics Platform"/>
            <consortium name="The Broad Institute Genome Sequencing Center for Infectious Disease"/>
            <person name="Wu L."/>
            <person name="Ma J."/>
        </authorList>
    </citation>
    <scope>NUCLEOTIDE SEQUENCE [LARGE SCALE GENOMIC DNA]</scope>
    <source>
        <strain evidence="6 7">JCM 14304</strain>
    </source>
</reference>
<dbReference type="PANTHER" id="PTHR30346:SF29">
    <property type="entry name" value="LYSR SUBSTRATE-BINDING"/>
    <property type="match status" value="1"/>
</dbReference>
<keyword evidence="3" id="KW-0238">DNA-binding</keyword>
<organism evidence="6 7">
    <name type="scientific">Kribbella karoonensis</name>
    <dbReference type="NCBI Taxonomy" id="324851"/>
    <lineage>
        <taxon>Bacteria</taxon>
        <taxon>Bacillati</taxon>
        <taxon>Actinomycetota</taxon>
        <taxon>Actinomycetes</taxon>
        <taxon>Propionibacteriales</taxon>
        <taxon>Kribbellaceae</taxon>
        <taxon>Kribbella</taxon>
    </lineage>
</organism>
<feature type="domain" description="LysR substrate-binding" evidence="5">
    <location>
        <begin position="2"/>
        <end position="148"/>
    </location>
</feature>
<dbReference type="Gene3D" id="3.40.190.10">
    <property type="entry name" value="Periplasmic binding protein-like II"/>
    <property type="match status" value="2"/>
</dbReference>
<proteinExistence type="inferred from homology"/>
<evidence type="ECO:0000256" key="1">
    <source>
        <dbReference type="ARBA" id="ARBA00009437"/>
    </source>
</evidence>
<dbReference type="Proteomes" id="UP001500190">
    <property type="component" value="Unassembled WGS sequence"/>
</dbReference>
<evidence type="ECO:0000313" key="6">
    <source>
        <dbReference type="EMBL" id="GAA1581089.1"/>
    </source>
</evidence>
<evidence type="ECO:0000256" key="2">
    <source>
        <dbReference type="ARBA" id="ARBA00023015"/>
    </source>
</evidence>
<dbReference type="EMBL" id="BAAAND010000004">
    <property type="protein sequence ID" value="GAA1581089.1"/>
    <property type="molecule type" value="Genomic_DNA"/>
</dbReference>
<evidence type="ECO:0000259" key="5">
    <source>
        <dbReference type="Pfam" id="PF03466"/>
    </source>
</evidence>
<dbReference type="Pfam" id="PF03466">
    <property type="entry name" value="LysR_substrate"/>
    <property type="match status" value="1"/>
</dbReference>
<dbReference type="PANTHER" id="PTHR30346">
    <property type="entry name" value="TRANSCRIPTIONAL DUAL REGULATOR HCAR-RELATED"/>
    <property type="match status" value="1"/>
</dbReference>
<name>A0ABN2DMW9_9ACTN</name>
<comment type="caution">
    <text evidence="6">The sequence shown here is derived from an EMBL/GenBank/DDBJ whole genome shotgun (WGS) entry which is preliminary data.</text>
</comment>
<keyword evidence="7" id="KW-1185">Reference proteome</keyword>
<dbReference type="InterPro" id="IPR005119">
    <property type="entry name" value="LysR_subst-bd"/>
</dbReference>
<evidence type="ECO:0000256" key="3">
    <source>
        <dbReference type="ARBA" id="ARBA00023125"/>
    </source>
</evidence>